<evidence type="ECO:0000313" key="4">
    <source>
        <dbReference type="Proteomes" id="UP001595715"/>
    </source>
</evidence>
<name>A0ABV8KC21_9BACL</name>
<protein>
    <submittedName>
        <fullName evidence="3">Phage tail spike protein</fullName>
    </submittedName>
</protein>
<dbReference type="InterPro" id="IPR010572">
    <property type="entry name" value="Tail_dom"/>
</dbReference>
<gene>
    <name evidence="3" type="ORF">ACFOZ8_28635</name>
</gene>
<dbReference type="InterPro" id="IPR044051">
    <property type="entry name" value="Prophage_tail_N"/>
</dbReference>
<organism evidence="3 4">
    <name type="scientific">Paenibacillus xanthanilyticus</name>
    <dbReference type="NCBI Taxonomy" id="1783531"/>
    <lineage>
        <taxon>Bacteria</taxon>
        <taxon>Bacillati</taxon>
        <taxon>Bacillota</taxon>
        <taxon>Bacilli</taxon>
        <taxon>Bacillales</taxon>
        <taxon>Paenibacillaceae</taxon>
        <taxon>Paenibacillus</taxon>
    </lineage>
</organism>
<feature type="domain" description="Tail spike" evidence="1">
    <location>
        <begin position="111"/>
        <end position="325"/>
    </location>
</feature>
<proteinExistence type="predicted"/>
<accession>A0ABV8KC21</accession>
<comment type="caution">
    <text evidence="3">The sequence shown here is derived from an EMBL/GenBank/DDBJ whole genome shotgun (WGS) entry which is preliminary data.</text>
</comment>
<dbReference type="Gene3D" id="3.55.50.40">
    <property type="match status" value="1"/>
</dbReference>
<dbReference type="InterPro" id="IPR007119">
    <property type="entry name" value="Phage_tail_spike_N"/>
</dbReference>
<sequence length="1027" mass="112602">MTSRLEIWDRTGRLAYLPAALSVRVREVLNGEYYVTFDYAKLAGDDERYSYLIPGNEIRFPSDIENGQRFVIRGVEESDDENGARKSIEAHHVFFEAGRSFYDAYVDFAAAQTVEAMLSQLFAGTSVIFSVSGTFVATDIFDWGEKSRLALLHELRELYGAELSFDNLTLTFAKRKGADNGVEIRRRKNRKIIRRNVDESERVTRLFGYGKDGLTIEGLGGRSVKYIDSTYHDPTRPFEAAMQWGDIEDQAALLTAMQAYLAANELPHVYYEVETVGLGPVSVGDTIRVYDDKLGYDVDTRLFEYERYPFDKTVRPRLVLGNFRERSIPDYLLTLRKNQRSFQRLASRWNTELRTEQSQLAQAQSELSTYVDGAFTDGIISAAEAQAIAEHLRTLAKEKADTDAEYVKIYGSSYLTDTAVKAALQSAKTAYDTSYSACVGAINAAISDGQTTASERTAVDSAFTDLSTKQGALRQALEDAIRAITVTAETNAKTYADELYAQTQQQVDELAGAQDTFESYVDDAFRDAVISEAEAKAIAQNKAQLAKEKADVDAEYTKVYANLYLTNATLKTALQTAKTQYDTSYTALISAIDSVIADNAVTAAERTNVDGKFADLTAKLSTLRQALQDCASYIGQNTIDKAVGRGIQSGGIIRLENRTHTQIRTTLTSSHAGTATALNVVSTAAFPASGSGYVYDANATFGNKYRSFSYTGKTATTLTGVTGLFAGDTYISGAAVYMWTQPVADIVVTAMEVIMPNGDYKIVPETRFNAQTLGVSAADFDGWEFRYLYVSAVGTVVYTSAGTGGGQLAYPPDPPEGSIRIGYMLVGIGAEDPDGNLSMVKSYESDGYPAFKERVYHDTRYRDERSVRVEGGDVAFGGTPYGAQTLNVSVAANSYQTYYISVGTGRRSVNLSISLDDGSGYDNYSYGAQMTIGRKAANNADGLGKSVWASYTDADGNRGHVSGQRNTSPYGIHILSPRVWNRSYTMLYDADLMPNPTDASVIALKLTFRNYGGSSESFALKLNWHAL</sequence>
<dbReference type="RefSeq" id="WP_377722173.1">
    <property type="nucleotide sequence ID" value="NZ_JBHSAM010000036.1"/>
</dbReference>
<dbReference type="NCBIfam" id="TIGR01665">
    <property type="entry name" value="put_anti_recept"/>
    <property type="match status" value="1"/>
</dbReference>
<dbReference type="Proteomes" id="UP001595715">
    <property type="component" value="Unassembled WGS sequence"/>
</dbReference>
<evidence type="ECO:0000259" key="2">
    <source>
        <dbReference type="Pfam" id="PF18994"/>
    </source>
</evidence>
<keyword evidence="4" id="KW-1185">Reference proteome</keyword>
<feature type="domain" description="Prophage endopeptidase tail N-terminal" evidence="2">
    <location>
        <begin position="17"/>
        <end position="92"/>
    </location>
</feature>
<reference evidence="4" key="1">
    <citation type="journal article" date="2019" name="Int. J. Syst. Evol. Microbiol.">
        <title>The Global Catalogue of Microorganisms (GCM) 10K type strain sequencing project: providing services to taxonomists for standard genome sequencing and annotation.</title>
        <authorList>
            <consortium name="The Broad Institute Genomics Platform"/>
            <consortium name="The Broad Institute Genome Sequencing Center for Infectious Disease"/>
            <person name="Wu L."/>
            <person name="Ma J."/>
        </authorList>
    </citation>
    <scope>NUCLEOTIDE SEQUENCE [LARGE SCALE GENOMIC DNA]</scope>
    <source>
        <strain evidence="4">IBRC-M 10987</strain>
    </source>
</reference>
<dbReference type="Pfam" id="PF18994">
    <property type="entry name" value="Prophage_tailD1"/>
    <property type="match status" value="1"/>
</dbReference>
<evidence type="ECO:0000259" key="1">
    <source>
        <dbReference type="Pfam" id="PF06605"/>
    </source>
</evidence>
<dbReference type="EMBL" id="JBHSAM010000036">
    <property type="protein sequence ID" value="MFC4103591.1"/>
    <property type="molecule type" value="Genomic_DNA"/>
</dbReference>
<evidence type="ECO:0000313" key="3">
    <source>
        <dbReference type="EMBL" id="MFC4103591.1"/>
    </source>
</evidence>
<dbReference type="Pfam" id="PF06605">
    <property type="entry name" value="Prophage_tail"/>
    <property type="match status" value="1"/>
</dbReference>